<evidence type="ECO:0000313" key="1">
    <source>
        <dbReference type="EMBL" id="MBW71261.1"/>
    </source>
</evidence>
<proteinExistence type="predicted"/>
<reference evidence="1" key="1">
    <citation type="submission" date="2018-01" db="EMBL/GenBank/DDBJ databases">
        <title>An insight into the sialome of Amazonian anophelines.</title>
        <authorList>
            <person name="Ribeiro J.M."/>
            <person name="Scarpassa V."/>
            <person name="Calvo E."/>
        </authorList>
    </citation>
    <scope>NUCLEOTIDE SEQUENCE</scope>
</reference>
<dbReference type="EMBL" id="GGFL01007083">
    <property type="protein sequence ID" value="MBW71261.1"/>
    <property type="molecule type" value="Transcribed_RNA"/>
</dbReference>
<dbReference type="AlphaFoldDB" id="A0A2M4D192"/>
<organism evidence="1">
    <name type="scientific">Anopheles darlingi</name>
    <name type="common">Mosquito</name>
    <dbReference type="NCBI Taxonomy" id="43151"/>
    <lineage>
        <taxon>Eukaryota</taxon>
        <taxon>Metazoa</taxon>
        <taxon>Ecdysozoa</taxon>
        <taxon>Arthropoda</taxon>
        <taxon>Hexapoda</taxon>
        <taxon>Insecta</taxon>
        <taxon>Pterygota</taxon>
        <taxon>Neoptera</taxon>
        <taxon>Endopterygota</taxon>
        <taxon>Diptera</taxon>
        <taxon>Nematocera</taxon>
        <taxon>Culicoidea</taxon>
        <taxon>Culicidae</taxon>
        <taxon>Anophelinae</taxon>
        <taxon>Anopheles</taxon>
    </lineage>
</organism>
<sequence>MMMVMLVLLLLMVVMMLMVMLKELVLHLLQRWLLPIALCQRLHRHARFQRWRWRGPVHLHQILRYRYLLGVVGTLAYRNPCIRLPTGHELWLNGHHQTRLRVSSLLQRE</sequence>
<protein>
    <submittedName>
        <fullName evidence="1">Putative secreted protein</fullName>
    </submittedName>
</protein>
<accession>A0A2M4D192</accession>
<name>A0A2M4D192_ANODA</name>